<dbReference type="EMBL" id="MLHV01000029">
    <property type="protein sequence ID" value="OHT92464.1"/>
    <property type="molecule type" value="Genomic_DNA"/>
</dbReference>
<dbReference type="AlphaFoldDB" id="A0A1Q9WG85"/>
<sequence length="95" mass="10707">MPTYQYDLNQLDEFVELIDRSIEELSAHRDGAKATVASIGEHYSGTAATAFTQSHDRWQASLQQHLDTLQAHRVFVADARANYAEAQRKNVEMLG</sequence>
<accession>A0A1Q9WG85</accession>
<dbReference type="InterPro" id="IPR010310">
    <property type="entry name" value="T7SS_ESAT-6-like"/>
</dbReference>
<dbReference type="InterPro" id="IPR036689">
    <property type="entry name" value="ESAT-6-like_sf"/>
</dbReference>
<dbReference type="SUPFAM" id="SSF140453">
    <property type="entry name" value="EsxAB dimer-like"/>
    <property type="match status" value="1"/>
</dbReference>
<reference evidence="1 2" key="1">
    <citation type="submission" date="2016-10" db="EMBL/GenBank/DDBJ databases">
        <title>Evaluation of Human, Animal and Environmental Mycobacterium chelonae Isolates by Core Genome Phylogenomic Analysis, Targeted Gene Comparison, and Anti-microbial Susceptibility Patterns: A Tale of Mistaken Identities.</title>
        <authorList>
            <person name="Fogelson S.B."/>
            <person name="Camus A.C."/>
            <person name="Lorenz W."/>
            <person name="Vasireddy R."/>
            <person name="Vasireddy S."/>
            <person name="Smith T."/>
            <person name="Brown-Elliott B.A."/>
            <person name="Wallace R.J.Jr."/>
            <person name="Hasan N.A."/>
            <person name="Reischl U."/>
            <person name="Sanchez S."/>
        </authorList>
    </citation>
    <scope>NUCLEOTIDE SEQUENCE [LARGE SCALE GENOMIC DNA]</scope>
    <source>
        <strain evidence="1 2">24999</strain>
    </source>
</reference>
<dbReference type="STRING" id="1908205.BKG60_05050"/>
<keyword evidence="2" id="KW-1185">Reference proteome</keyword>
<dbReference type="Pfam" id="PF06013">
    <property type="entry name" value="WXG100"/>
    <property type="match status" value="1"/>
</dbReference>
<gene>
    <name evidence="1" type="ORF">BKG61_24240</name>
</gene>
<organism evidence="1 2">
    <name type="scientific">Mycobacterium syngnathidarum</name>
    <dbReference type="NCBI Taxonomy" id="1908205"/>
    <lineage>
        <taxon>Bacteria</taxon>
        <taxon>Bacillati</taxon>
        <taxon>Actinomycetota</taxon>
        <taxon>Actinomycetes</taxon>
        <taxon>Mycobacteriales</taxon>
        <taxon>Mycobacteriaceae</taxon>
        <taxon>Mycobacterium</taxon>
    </lineage>
</organism>
<dbReference type="Proteomes" id="UP000179636">
    <property type="component" value="Unassembled WGS sequence"/>
</dbReference>
<protein>
    <recommendedName>
        <fullName evidence="3">ESAT-6-like protein</fullName>
    </recommendedName>
</protein>
<dbReference type="OrthoDB" id="4571447at2"/>
<comment type="caution">
    <text evidence="1">The sequence shown here is derived from an EMBL/GenBank/DDBJ whole genome shotgun (WGS) entry which is preliminary data.</text>
</comment>
<evidence type="ECO:0000313" key="1">
    <source>
        <dbReference type="EMBL" id="OHT92464.1"/>
    </source>
</evidence>
<accession>A0A1S1JV46</accession>
<proteinExistence type="predicted"/>
<name>A0A1Q9WG85_9MYCO</name>
<dbReference type="RefSeq" id="WP_019345514.1">
    <property type="nucleotide sequence ID" value="NZ_MLCL01000022.1"/>
</dbReference>
<evidence type="ECO:0000313" key="2">
    <source>
        <dbReference type="Proteomes" id="UP000179636"/>
    </source>
</evidence>
<evidence type="ECO:0008006" key="3">
    <source>
        <dbReference type="Google" id="ProtNLM"/>
    </source>
</evidence>
<dbReference type="Gene3D" id="1.10.287.1060">
    <property type="entry name" value="ESAT-6-like"/>
    <property type="match status" value="1"/>
</dbReference>